<keyword evidence="3" id="KW-1185">Reference proteome</keyword>
<dbReference type="RefSeq" id="WP_083525294.1">
    <property type="nucleotide sequence ID" value="NZ_CP013729.1"/>
</dbReference>
<feature type="region of interest" description="Disordered" evidence="1">
    <location>
        <begin position="302"/>
        <end position="435"/>
    </location>
</feature>
<dbReference type="AlphaFoldDB" id="A0A0U3CV62"/>
<feature type="compositionally biased region" description="Basic and acidic residues" evidence="1">
    <location>
        <begin position="225"/>
        <end position="235"/>
    </location>
</feature>
<dbReference type="OrthoDB" id="369729at2"/>
<dbReference type="KEGG" id="rdp:RD2015_710"/>
<evidence type="ECO:0000256" key="1">
    <source>
        <dbReference type="SAM" id="MobiDB-lite"/>
    </source>
</evidence>
<organism evidence="2 3">
    <name type="scientific">Roseateles depolymerans</name>
    <dbReference type="NCBI Taxonomy" id="76731"/>
    <lineage>
        <taxon>Bacteria</taxon>
        <taxon>Pseudomonadati</taxon>
        <taxon>Pseudomonadota</taxon>
        <taxon>Betaproteobacteria</taxon>
        <taxon>Burkholderiales</taxon>
        <taxon>Sphaerotilaceae</taxon>
        <taxon>Roseateles</taxon>
    </lineage>
</organism>
<dbReference type="EMBL" id="CP013729">
    <property type="protein sequence ID" value="ALV05206.1"/>
    <property type="molecule type" value="Genomic_DNA"/>
</dbReference>
<feature type="compositionally biased region" description="Pro residues" evidence="1">
    <location>
        <begin position="302"/>
        <end position="312"/>
    </location>
</feature>
<feature type="compositionally biased region" description="Pro residues" evidence="1">
    <location>
        <begin position="350"/>
        <end position="369"/>
    </location>
</feature>
<feature type="compositionally biased region" description="Low complexity" evidence="1">
    <location>
        <begin position="313"/>
        <end position="339"/>
    </location>
</feature>
<dbReference type="PANTHER" id="PTHR38731:SF3">
    <property type="entry name" value="BLL6125 PROTEIN"/>
    <property type="match status" value="1"/>
</dbReference>
<gene>
    <name evidence="2" type="ORF">RD2015_710</name>
</gene>
<dbReference type="InterPro" id="IPR006860">
    <property type="entry name" value="FecR"/>
</dbReference>
<feature type="compositionally biased region" description="Low complexity" evidence="1">
    <location>
        <begin position="250"/>
        <end position="263"/>
    </location>
</feature>
<proteinExistence type="predicted"/>
<sequence length="671" mass="65717">MTRQLPRAAHDGAPATTMPALRRLVAMAALCVVSGLSWAAPSATVLFASGDVRVVSAQGQVREVAQGAQIESGETVQTGRGRVQLRMVDGAMMSLSEQTTLRLDDYRVAPTPGGEERGFMSLVRGALRTISGSIGHPRAEDYRLDTPSGTIGIRGTEYTAAIGAAGELDVGVIGGRVAVCNDGGCVDVPKGFGAQTPSRAVKPAVAARPLVMLQPANAKTVAVADKAEEASRESTGESAGRPTGELGNEAANPAPTVAAPSTASTDAPVVAAVVAADVPATPTKPSSGEQVAQYLVAALAPPPTSAPAPAPAAPSDADTLPSLPGSTTVATAPAPASSGKTAPIVVVSPPGVPPSTGPAPVPSPTPAPAPGSGAAPAPAPGASPAPSPSPTPAPAPGASPAPSPSPLPSPPPAPKPPTPAPGPGPLPGPGPTVALPSGKLTVGLVWSNKDGEAASGVTEGIATFNPQQGMTDLDNPSTGKAMLEKGKPVDAASNGVIGWGRWTDGDSKVKGTSNGKGVGNGKITTLHYFALAETPTGPVSGTFRSFASTAPTVQSDGKLVAVGAVNGATGSFTASLQLQLGGNASYSLTVPVAGQTFSLVGVATQTSASGFSGVSLISSTGSGCVGGCTGSLGNNVSVMGQLAGASGTQAGVLYGFDTRIGNVSGVIVFKR</sequence>
<feature type="region of interest" description="Disordered" evidence="1">
    <location>
        <begin position="223"/>
        <end position="263"/>
    </location>
</feature>
<accession>A0A0U3CV62</accession>
<reference evidence="2 3" key="1">
    <citation type="submission" date="2015-12" db="EMBL/GenBank/DDBJ databases">
        <title>Complete genome of Roseateles depolymerans KCTC 42856.</title>
        <authorList>
            <person name="Kim K.M."/>
        </authorList>
    </citation>
    <scope>NUCLEOTIDE SEQUENCE [LARGE SCALE GENOMIC DNA]</scope>
    <source>
        <strain evidence="2 3">KCTC 42856</strain>
    </source>
</reference>
<dbReference type="PATRIC" id="fig|76731.3.peg.721"/>
<protein>
    <submittedName>
        <fullName evidence="2">Uncharacterized protein</fullName>
    </submittedName>
</protein>
<dbReference type="Pfam" id="PF04773">
    <property type="entry name" value="FecR"/>
    <property type="match status" value="1"/>
</dbReference>
<dbReference type="PANTHER" id="PTHR38731">
    <property type="entry name" value="LIPL45-RELATED LIPOPROTEIN-RELATED"/>
    <property type="match status" value="1"/>
</dbReference>
<dbReference type="STRING" id="76731.RD2015_710"/>
<evidence type="ECO:0000313" key="2">
    <source>
        <dbReference type="EMBL" id="ALV05206.1"/>
    </source>
</evidence>
<evidence type="ECO:0000313" key="3">
    <source>
        <dbReference type="Proteomes" id="UP000060699"/>
    </source>
</evidence>
<name>A0A0U3CV62_9BURK</name>
<dbReference type="Proteomes" id="UP000060699">
    <property type="component" value="Chromosome"/>
</dbReference>
<feature type="compositionally biased region" description="Pro residues" evidence="1">
    <location>
        <begin position="377"/>
        <end position="430"/>
    </location>
</feature>